<name>A0ABY0NE26_9HYPH</name>
<protein>
    <submittedName>
        <fullName evidence="1">PLD-like domain-containing protein</fullName>
    </submittedName>
</protein>
<sequence length="448" mass="50548">MKLILGGINGQYLRDIFDGMQGSVEEVVAAVAYATNASLLFDWCWDNKIPLKFYGRLDEDIAVAIPVLQSFLARRSAAYTCRLVQCHHAKVIWWKGLGLYIGSANLTDSAWHSNVEAGCFFEEEEITDLMSLEIEKIFETLERNSTPLTEELFRIMRIRAFMLGKIDTGIGEFWKEPSIKKWAGLVKNSPSSALEQRRSQFLSEWHATLQDIRNIGALVSVAENRPIWVPEKAPAGAQADQFLHAHYYERTIDEHRKTQYRAHYERNKSRREEALQEAVEWWRALKHAPSNEETMLSATAPFLRNSLTAEALTAMTQEQFEGICSKVHAITDYARRVSNASVKLPGGRRYSIPEKIKALAARIWMDSTGSGAHVKEQLNHVLYGGSAEDLPTRLWAAVSDPKWKIDGLGISALGELAGWAMPDRFPPRNGRTSKALKSLGYDVVVHVE</sequence>
<dbReference type="RefSeq" id="WP_091855509.1">
    <property type="nucleotide sequence ID" value="NZ_FNBZ01000001.1"/>
</dbReference>
<dbReference type="Proteomes" id="UP000199468">
    <property type="component" value="Unassembled WGS sequence"/>
</dbReference>
<dbReference type="Gene3D" id="3.30.870.10">
    <property type="entry name" value="Endonuclease Chain A"/>
    <property type="match status" value="1"/>
</dbReference>
<accession>A0ABY0NE26</accession>
<evidence type="ECO:0000313" key="1">
    <source>
        <dbReference type="EMBL" id="SDF29284.1"/>
    </source>
</evidence>
<dbReference type="SUPFAM" id="SSF56024">
    <property type="entry name" value="Phospholipase D/nuclease"/>
    <property type="match status" value="1"/>
</dbReference>
<reference evidence="1 2" key="1">
    <citation type="submission" date="2016-10" db="EMBL/GenBank/DDBJ databases">
        <authorList>
            <person name="Varghese N."/>
            <person name="Submissions S."/>
        </authorList>
    </citation>
    <scope>NUCLEOTIDE SEQUENCE [LARGE SCALE GENOMIC DNA]</scope>
    <source>
        <strain evidence="1 2">DSM 26672</strain>
    </source>
</reference>
<proteinExistence type="predicted"/>
<keyword evidence="2" id="KW-1185">Reference proteome</keyword>
<dbReference type="EMBL" id="FNBZ01000001">
    <property type="protein sequence ID" value="SDF29284.1"/>
    <property type="molecule type" value="Genomic_DNA"/>
</dbReference>
<comment type="caution">
    <text evidence="1">The sequence shown here is derived from an EMBL/GenBank/DDBJ whole genome shotgun (WGS) entry which is preliminary data.</text>
</comment>
<evidence type="ECO:0000313" key="2">
    <source>
        <dbReference type="Proteomes" id="UP000199468"/>
    </source>
</evidence>
<gene>
    <name evidence="1" type="ORF">SAMN05421844_101265</name>
</gene>
<organism evidence="1 2">
    <name type="scientific">Bosea robiniae</name>
    <dbReference type="NCBI Taxonomy" id="1036780"/>
    <lineage>
        <taxon>Bacteria</taxon>
        <taxon>Pseudomonadati</taxon>
        <taxon>Pseudomonadota</taxon>
        <taxon>Alphaproteobacteria</taxon>
        <taxon>Hyphomicrobiales</taxon>
        <taxon>Boseaceae</taxon>
        <taxon>Bosea</taxon>
    </lineage>
</organism>